<keyword evidence="2" id="KW-0808">Transferase</keyword>
<keyword evidence="3" id="KW-1185">Reference proteome</keyword>
<organism evidence="2 3">
    <name type="scientific">Mucilaginibacter gossypiicola</name>
    <dbReference type="NCBI Taxonomy" id="551995"/>
    <lineage>
        <taxon>Bacteria</taxon>
        <taxon>Pseudomonadati</taxon>
        <taxon>Bacteroidota</taxon>
        <taxon>Sphingobacteriia</taxon>
        <taxon>Sphingobacteriales</taxon>
        <taxon>Sphingobacteriaceae</taxon>
        <taxon>Mucilaginibacter</taxon>
    </lineage>
</organism>
<dbReference type="InterPro" id="IPR011009">
    <property type="entry name" value="Kinase-like_dom_sf"/>
</dbReference>
<reference evidence="3" key="1">
    <citation type="submission" date="2016-10" db="EMBL/GenBank/DDBJ databases">
        <authorList>
            <person name="Varghese N."/>
            <person name="Submissions S."/>
        </authorList>
    </citation>
    <scope>NUCLEOTIDE SEQUENCE [LARGE SCALE GENOMIC DNA]</scope>
    <source>
        <strain evidence="3">Gh-48</strain>
    </source>
</reference>
<dbReference type="STRING" id="551995.SAMN05192574_105449"/>
<evidence type="ECO:0000313" key="2">
    <source>
        <dbReference type="EMBL" id="SEO13888.1"/>
    </source>
</evidence>
<dbReference type="PANTHER" id="PTHR40086">
    <property type="entry name" value="PHOSPHOTRANSFERASE YTMP-RELATED"/>
    <property type="match status" value="1"/>
</dbReference>
<dbReference type="Gene3D" id="3.90.1200.10">
    <property type="match status" value="1"/>
</dbReference>
<dbReference type="EMBL" id="FOCL01000005">
    <property type="protein sequence ID" value="SEO13888.1"/>
    <property type="molecule type" value="Genomic_DNA"/>
</dbReference>
<accession>A0A1H8M9J4</accession>
<dbReference type="RefSeq" id="WP_091212427.1">
    <property type="nucleotide sequence ID" value="NZ_FOCL01000005.1"/>
</dbReference>
<protein>
    <submittedName>
        <fullName evidence="2">Thiamine kinase</fullName>
    </submittedName>
</protein>
<feature type="domain" description="Aminoglycoside phosphotransferase" evidence="1">
    <location>
        <begin position="33"/>
        <end position="244"/>
    </location>
</feature>
<dbReference type="SUPFAM" id="SSF56112">
    <property type="entry name" value="Protein kinase-like (PK-like)"/>
    <property type="match status" value="1"/>
</dbReference>
<proteinExistence type="predicted"/>
<name>A0A1H8M9J4_9SPHI</name>
<dbReference type="InterPro" id="IPR002575">
    <property type="entry name" value="Aminoglycoside_PTrfase"/>
</dbReference>
<dbReference type="OrthoDB" id="179763at2"/>
<dbReference type="Proteomes" id="UP000198942">
    <property type="component" value="Unassembled WGS sequence"/>
</dbReference>
<dbReference type="PANTHER" id="PTHR40086:SF1">
    <property type="entry name" value="CELL CYCLE REGULATOR CCRZ"/>
    <property type="match status" value="1"/>
</dbReference>
<dbReference type="GO" id="GO:0016301">
    <property type="term" value="F:kinase activity"/>
    <property type="evidence" value="ECO:0007669"/>
    <property type="project" value="UniProtKB-KW"/>
</dbReference>
<sequence>MKFSTLFPPHRKDAVEAALLDAFGTTAIDNMTTLAGGLSSAHTYQLTVDGQVYVLKLSPPNLSATNLSLAADANIAPALHYRDTVTGVSISDYIENQPIRAVFTPDKLISEIAAIVKAIHLIPSGVDGAPLFETVDSLIGQFKQSRILSGPVFDECFTNYAILKSCVVLTDSDRVFSHNDLNPNNILCDGKRIWVIDWDAAHLNDRYIDLANLANFFVHTEEQEHLFLSTYFDGDVDEYKKARFFTMRQVCRIVYAMLMFQLAAQHKPANYKHDQKMEGIDLQLFFVLMGKGEISLANYDGQLMYGKALLNTAVDQMRSVGWASSLAQFA</sequence>
<dbReference type="AlphaFoldDB" id="A0A1H8M9J4"/>
<dbReference type="InterPro" id="IPR052077">
    <property type="entry name" value="CcrZ_PhaseVar_Mediator"/>
</dbReference>
<gene>
    <name evidence="2" type="ORF">SAMN05192574_105449</name>
</gene>
<evidence type="ECO:0000259" key="1">
    <source>
        <dbReference type="Pfam" id="PF01636"/>
    </source>
</evidence>
<dbReference type="Pfam" id="PF01636">
    <property type="entry name" value="APH"/>
    <property type="match status" value="1"/>
</dbReference>
<evidence type="ECO:0000313" key="3">
    <source>
        <dbReference type="Proteomes" id="UP000198942"/>
    </source>
</evidence>
<keyword evidence="2" id="KW-0418">Kinase</keyword>